<evidence type="ECO:0000313" key="1">
    <source>
        <dbReference type="EMBL" id="KAK7720114.1"/>
    </source>
</evidence>
<evidence type="ECO:0000313" key="2">
    <source>
        <dbReference type="Proteomes" id="UP001430848"/>
    </source>
</evidence>
<protein>
    <submittedName>
        <fullName evidence="1">Uncharacterized protein</fullName>
    </submittedName>
</protein>
<name>A0ABR1NY56_DIAER</name>
<sequence>MKPSEEFEFITVLVKPDTLKARLSFQKLGSAFKYPQVDDLSWDASLERGDAGEILGSAFPPAFALPDLESAITVLSQPVFQDYWWLQVGAEAIERMQLSAYMVPAKEDEPRPDLPRMFYMVVHVNEDYKLSHEDAWRVFLNDGLCKVIFHDSIDVDLWEGVMLDAPHAVHALQAYDVDSKDRALAAEYAISKGLKYVDKKDLGQGESP</sequence>
<reference evidence="1 2" key="1">
    <citation type="submission" date="2024-02" db="EMBL/GenBank/DDBJ databases">
        <title>De novo assembly and annotation of 12 fungi associated with fruit tree decline syndrome in Ontario, Canada.</title>
        <authorList>
            <person name="Sulman M."/>
            <person name="Ellouze W."/>
            <person name="Ilyukhin E."/>
        </authorList>
    </citation>
    <scope>NUCLEOTIDE SEQUENCE [LARGE SCALE GENOMIC DNA]</scope>
    <source>
        <strain evidence="1 2">M169</strain>
    </source>
</reference>
<proteinExistence type="predicted"/>
<organism evidence="1 2">
    <name type="scientific">Diaporthe eres</name>
    <name type="common">Phomopsis oblonga</name>
    <dbReference type="NCBI Taxonomy" id="83184"/>
    <lineage>
        <taxon>Eukaryota</taxon>
        <taxon>Fungi</taxon>
        <taxon>Dikarya</taxon>
        <taxon>Ascomycota</taxon>
        <taxon>Pezizomycotina</taxon>
        <taxon>Sordariomycetes</taxon>
        <taxon>Sordariomycetidae</taxon>
        <taxon>Diaporthales</taxon>
        <taxon>Diaporthaceae</taxon>
        <taxon>Diaporthe</taxon>
        <taxon>Diaporthe eres species complex</taxon>
    </lineage>
</organism>
<accession>A0ABR1NY56</accession>
<dbReference type="EMBL" id="JAKNSF020000078">
    <property type="protein sequence ID" value="KAK7720114.1"/>
    <property type="molecule type" value="Genomic_DNA"/>
</dbReference>
<comment type="caution">
    <text evidence="1">The sequence shown here is derived from an EMBL/GenBank/DDBJ whole genome shotgun (WGS) entry which is preliminary data.</text>
</comment>
<gene>
    <name evidence="1" type="ORF">SLS63_010009</name>
</gene>
<keyword evidence="2" id="KW-1185">Reference proteome</keyword>
<dbReference type="Proteomes" id="UP001430848">
    <property type="component" value="Unassembled WGS sequence"/>
</dbReference>